<dbReference type="OrthoDB" id="7343000at2"/>
<dbReference type="AlphaFoldDB" id="A0A2U8HE23"/>
<dbReference type="KEGG" id="ypac:CEW88_10750"/>
<dbReference type="PANTHER" id="PTHR39189">
    <property type="entry name" value="UPF0173 METAL-DEPENDENT HYDROLASE YTKL"/>
    <property type="match status" value="1"/>
</dbReference>
<dbReference type="SUPFAM" id="SSF56281">
    <property type="entry name" value="Metallo-hydrolase/oxidoreductase"/>
    <property type="match status" value="1"/>
</dbReference>
<name>A0A2U8HE23_9RHOB</name>
<protein>
    <submittedName>
        <fullName evidence="2">Zn-dependent hydrolase</fullName>
    </submittedName>
</protein>
<keyword evidence="2" id="KW-0378">Hydrolase</keyword>
<evidence type="ECO:0000313" key="2">
    <source>
        <dbReference type="EMBL" id="AWI84117.1"/>
    </source>
</evidence>
<dbReference type="Proteomes" id="UP000244915">
    <property type="component" value="Chromosome 1"/>
</dbReference>
<reference evidence="2 3" key="1">
    <citation type="submission" date="2017-06" db="EMBL/GenBank/DDBJ databases">
        <title>Yangia sp. YSBP01 complete genome sequence.</title>
        <authorList>
            <person name="Woo J.-H."/>
            <person name="Kim H.-S."/>
        </authorList>
    </citation>
    <scope>NUCLEOTIDE SEQUENCE [LARGE SCALE GENOMIC DNA]</scope>
    <source>
        <strain evidence="2 3">YSBP01</strain>
    </source>
</reference>
<feature type="signal peptide" evidence="1">
    <location>
        <begin position="1"/>
        <end position="24"/>
    </location>
</feature>
<dbReference type="EMBL" id="CP022189">
    <property type="protein sequence ID" value="AWI84117.1"/>
    <property type="molecule type" value="Genomic_DNA"/>
</dbReference>
<evidence type="ECO:0000256" key="1">
    <source>
        <dbReference type="SAM" id="SignalP"/>
    </source>
</evidence>
<dbReference type="PANTHER" id="PTHR39189:SF1">
    <property type="entry name" value="UPF0173 METAL-DEPENDENT HYDROLASE YTKL"/>
    <property type="match status" value="1"/>
</dbReference>
<dbReference type="InterPro" id="IPR036866">
    <property type="entry name" value="RibonucZ/Hydroxyglut_hydro"/>
</dbReference>
<accession>A0A2U8HE23</accession>
<organism evidence="2 3">
    <name type="scientific">Alloyangia pacifica</name>
    <dbReference type="NCBI Taxonomy" id="311180"/>
    <lineage>
        <taxon>Bacteria</taxon>
        <taxon>Pseudomonadati</taxon>
        <taxon>Pseudomonadota</taxon>
        <taxon>Alphaproteobacteria</taxon>
        <taxon>Rhodobacterales</taxon>
        <taxon>Roseobacteraceae</taxon>
        <taxon>Alloyangia</taxon>
    </lineage>
</organism>
<dbReference type="Gene3D" id="3.60.15.10">
    <property type="entry name" value="Ribonuclease Z/Hydroxyacylglutathione hydrolase-like"/>
    <property type="match status" value="1"/>
</dbReference>
<dbReference type="GO" id="GO:0016787">
    <property type="term" value="F:hydrolase activity"/>
    <property type="evidence" value="ECO:0007669"/>
    <property type="project" value="UniProtKB-KW"/>
</dbReference>
<dbReference type="Pfam" id="PF13483">
    <property type="entry name" value="Lactamase_B_3"/>
    <property type="match status" value="1"/>
</dbReference>
<keyword evidence="1" id="KW-0732">Signal</keyword>
<dbReference type="RefSeq" id="WP_108966670.1">
    <property type="nucleotide sequence ID" value="NZ_CP022189.1"/>
</dbReference>
<evidence type="ECO:0000313" key="3">
    <source>
        <dbReference type="Proteomes" id="UP000244915"/>
    </source>
</evidence>
<feature type="chain" id="PRO_5016020335" evidence="1">
    <location>
        <begin position="25"/>
        <end position="277"/>
    </location>
</feature>
<proteinExistence type="predicted"/>
<sequence>MPRPVLASAAALIPLLTAPLPAEAQERRASHCIAIADAAPGMQYLHKAAWTDPVPEYSVRIQYLSHASFLIQTRGGLNVVTDFTGYIGNVPMIPNVVTMNHAHTSHWTPNPDPAIPHILEGWGPFGEGIEHHLDLGEMLVRNVSTDIRSVYGGTEENGNSIFVFEVEGLCIGHLGHLHHEPSDAQYAALGRIDVLMVPVDGGMTMPLEEMERVVERLRSSLILPMHWFSGASLERFIADVSDTFVVQRRDSSELVIGLNTLPPQPTVMVLPPEWLGE</sequence>
<gene>
    <name evidence="2" type="ORF">CEW88_10750</name>
</gene>